<dbReference type="AlphaFoldDB" id="A0A914KGH2"/>
<dbReference type="Proteomes" id="UP000887563">
    <property type="component" value="Unplaced"/>
</dbReference>
<dbReference type="InterPro" id="IPR043136">
    <property type="entry name" value="B30.2/SPRY_sf"/>
</dbReference>
<evidence type="ECO:0000313" key="2">
    <source>
        <dbReference type="Proteomes" id="UP000887563"/>
    </source>
</evidence>
<keyword evidence="1" id="KW-0175">Coiled coil</keyword>
<name>A0A914KGH2_MELIC</name>
<dbReference type="WBParaSite" id="Minc3s00007g00439">
    <property type="protein sequence ID" value="Minc3s00007g00439"/>
    <property type="gene ID" value="Minc3s00007g00439"/>
</dbReference>
<evidence type="ECO:0000256" key="1">
    <source>
        <dbReference type="SAM" id="Coils"/>
    </source>
</evidence>
<feature type="coiled-coil region" evidence="1">
    <location>
        <begin position="93"/>
        <end position="245"/>
    </location>
</feature>
<sequence>MSESSAKSVDECSCGDDERSCYTSEWKFDNCNDRIKILEVNKEKVGFAINLVNTKLDSQNQLLQQILFLQQQNFCKENSKEKDNVFDIQQIVIQQLEEKINCLVKEMNEQSKLHDQQMIELKELMNEKLNEQSELYNQQIKTFEEKIAKNNFENLKEIYSIQEKLLEKIEEKNNEGTDNQKLKEIKEKIQLLNEESVDKFNEIKKVILDQSETTLNKFSVKQKLIEELKEKLTSNENNVDSVQELIGEHSDKLKFLQTQVDVLQNHRDLFGRVDEVERSVFDINDKLTDLSNDLIQLKKENWNRMSYIKFGNRWGYVADTFAATQKVPINNNLFTNEMGTVKISGDQHVEYIPSEKAKSINNMIRVYGQFKFNKASAEPTCNSLFYFEVQFNIVKKQSEKVDMATIGVDSINGIVTFVSSMMPDNCTKCVYICCSKYGKIRFPEETWKDGDVCGCGVVVPPKSSSDKKPYIFFTKNGKLFGKAVALENIADLFRPFIGVHSCTVDANFGEDLEKKPFLYDTTKHVTPTIFKVKEFDLVAKYA</sequence>
<protein>
    <submittedName>
        <fullName evidence="3">B30.2/SPRY domain-containing protein</fullName>
    </submittedName>
</protein>
<dbReference type="Gene3D" id="2.60.120.920">
    <property type="match status" value="1"/>
</dbReference>
<accession>A0A914KGH2</accession>
<evidence type="ECO:0000313" key="3">
    <source>
        <dbReference type="WBParaSite" id="Minc3s00007g00439"/>
    </source>
</evidence>
<reference evidence="3" key="1">
    <citation type="submission" date="2022-11" db="UniProtKB">
        <authorList>
            <consortium name="WormBaseParasite"/>
        </authorList>
    </citation>
    <scope>IDENTIFICATION</scope>
</reference>
<proteinExistence type="predicted"/>
<organism evidence="2 3">
    <name type="scientific">Meloidogyne incognita</name>
    <name type="common">Southern root-knot nematode worm</name>
    <name type="synonym">Oxyuris incognita</name>
    <dbReference type="NCBI Taxonomy" id="6306"/>
    <lineage>
        <taxon>Eukaryota</taxon>
        <taxon>Metazoa</taxon>
        <taxon>Ecdysozoa</taxon>
        <taxon>Nematoda</taxon>
        <taxon>Chromadorea</taxon>
        <taxon>Rhabditida</taxon>
        <taxon>Tylenchina</taxon>
        <taxon>Tylenchomorpha</taxon>
        <taxon>Tylenchoidea</taxon>
        <taxon>Meloidogynidae</taxon>
        <taxon>Meloidogyninae</taxon>
        <taxon>Meloidogyne</taxon>
        <taxon>Meloidogyne incognita group</taxon>
    </lineage>
</organism>
<keyword evidence="2" id="KW-1185">Reference proteome</keyword>